<evidence type="ECO:0000313" key="3">
    <source>
        <dbReference type="Proteomes" id="UP000250140"/>
    </source>
</evidence>
<evidence type="ECO:0000259" key="1">
    <source>
        <dbReference type="Pfam" id="PF06985"/>
    </source>
</evidence>
<name>A0A8E2F010_9PEZI</name>
<dbReference type="OrthoDB" id="3553147at2759"/>
<dbReference type="EMBL" id="KV749747">
    <property type="protein sequence ID" value="OCL07959.1"/>
    <property type="molecule type" value="Genomic_DNA"/>
</dbReference>
<dbReference type="PANTHER" id="PTHR24148:SF64">
    <property type="entry name" value="HETEROKARYON INCOMPATIBILITY DOMAIN-CONTAINING PROTEIN"/>
    <property type="match status" value="1"/>
</dbReference>
<accession>A0A8E2F010</accession>
<dbReference type="InterPro" id="IPR010730">
    <property type="entry name" value="HET"/>
</dbReference>
<gene>
    <name evidence="2" type="ORF">AOQ84DRAFT_389167</name>
</gene>
<protein>
    <submittedName>
        <fullName evidence="2">HET-domain-containing protein</fullName>
    </submittedName>
</protein>
<organism evidence="2 3">
    <name type="scientific">Glonium stellatum</name>
    <dbReference type="NCBI Taxonomy" id="574774"/>
    <lineage>
        <taxon>Eukaryota</taxon>
        <taxon>Fungi</taxon>
        <taxon>Dikarya</taxon>
        <taxon>Ascomycota</taxon>
        <taxon>Pezizomycotina</taxon>
        <taxon>Dothideomycetes</taxon>
        <taxon>Pleosporomycetidae</taxon>
        <taxon>Gloniales</taxon>
        <taxon>Gloniaceae</taxon>
        <taxon>Glonium</taxon>
    </lineage>
</organism>
<dbReference type="Pfam" id="PF06985">
    <property type="entry name" value="HET"/>
    <property type="match status" value="1"/>
</dbReference>
<proteinExistence type="predicted"/>
<reference evidence="2 3" key="1">
    <citation type="journal article" date="2016" name="Nat. Commun.">
        <title>Ectomycorrhizal ecology is imprinted in the genome of the dominant symbiotic fungus Cenococcum geophilum.</title>
        <authorList>
            <consortium name="DOE Joint Genome Institute"/>
            <person name="Peter M."/>
            <person name="Kohler A."/>
            <person name="Ohm R.A."/>
            <person name="Kuo A."/>
            <person name="Krutzmann J."/>
            <person name="Morin E."/>
            <person name="Arend M."/>
            <person name="Barry K.W."/>
            <person name="Binder M."/>
            <person name="Choi C."/>
            <person name="Clum A."/>
            <person name="Copeland A."/>
            <person name="Grisel N."/>
            <person name="Haridas S."/>
            <person name="Kipfer T."/>
            <person name="LaButti K."/>
            <person name="Lindquist E."/>
            <person name="Lipzen A."/>
            <person name="Maire R."/>
            <person name="Meier B."/>
            <person name="Mihaltcheva S."/>
            <person name="Molinier V."/>
            <person name="Murat C."/>
            <person name="Poggeler S."/>
            <person name="Quandt C.A."/>
            <person name="Sperisen C."/>
            <person name="Tritt A."/>
            <person name="Tisserant E."/>
            <person name="Crous P.W."/>
            <person name="Henrissat B."/>
            <person name="Nehls U."/>
            <person name="Egli S."/>
            <person name="Spatafora J.W."/>
            <person name="Grigoriev I.V."/>
            <person name="Martin F.M."/>
        </authorList>
    </citation>
    <scope>NUCLEOTIDE SEQUENCE [LARGE SCALE GENOMIC DNA]</scope>
    <source>
        <strain evidence="2 3">CBS 207.34</strain>
    </source>
</reference>
<feature type="domain" description="Heterokaryon incompatibility" evidence="1">
    <location>
        <begin position="49"/>
        <end position="255"/>
    </location>
</feature>
<dbReference type="Proteomes" id="UP000250140">
    <property type="component" value="Unassembled WGS sequence"/>
</dbReference>
<keyword evidence="3" id="KW-1185">Reference proteome</keyword>
<dbReference type="InterPro" id="IPR052895">
    <property type="entry name" value="HetReg/Transcr_Mod"/>
</dbReference>
<dbReference type="PANTHER" id="PTHR24148">
    <property type="entry name" value="ANKYRIN REPEAT DOMAIN-CONTAINING PROTEIN 39 HOMOLOG-RELATED"/>
    <property type="match status" value="1"/>
</dbReference>
<dbReference type="AlphaFoldDB" id="A0A8E2F010"/>
<evidence type="ECO:0000313" key="2">
    <source>
        <dbReference type="EMBL" id="OCL07959.1"/>
    </source>
</evidence>
<sequence>MSSSTEEFQHTALEGERTIRLVELLPSVLGWSGIQCTLRAVPLQGAPVYEALSYTWGAEEPAHQISCNEKTMIVGPNLFHALGRLRFRTTARLLWIDAICINQKDFKEKNHQIPLMGSIYAQAKRVVIWLGEEADDSSKALALISKLGKIDDDELEDGGRALLFREAPPIPAYIPSFLAPISRSIGDMVTNAAKAFIDKIAPEDSDSELDSDDISILGTEHPSEVRLPYQGDISWKALQAFISRPWFSRIWVIQEVVVAEKALVICGKDTLPWYIIRNAAQVMMSASFPEEAGGRRWMNIVAINGAADMHKDRDSEDEDAVHPSARLHAPKALAQLPYQAGQIYVARQNHHPLLNLLAATLHTDATNPRDKIYGLFGIVESLSGAVPPIPVDYEMPVRDLYRDVTRFLIKEDLTLVVFQMHGLTRKLLDLPSWAIDWSVVKNFGSMIMSFSVAEALSEEVNQASVVESSDPDELILDMKRIGIVSRTGMAVVRDPQVDVMMRSMEVALKDWVDAIVGLPEIKPAESSETKVESFWRTIIANQNGSKDEPPEDYGLYFAIWATRMGLGDLVTEILEGRRELIDAKDVDRYVSDAVWMCTDRRLCVTDTGSLCLAPATTKEGDTLVFFPGGGTPFVLRDHGPFSTLVGPCYIHGFNLVETLKDQNSLIESVVLR</sequence>